<dbReference type="Proteomes" id="UP001601976">
    <property type="component" value="Unassembled WGS sequence"/>
</dbReference>
<organism evidence="3 4">
    <name type="scientific">Streptomyces flavidovirens</name>
    <dbReference type="NCBI Taxonomy" id="67298"/>
    <lineage>
        <taxon>Bacteria</taxon>
        <taxon>Bacillati</taxon>
        <taxon>Actinomycetota</taxon>
        <taxon>Actinomycetes</taxon>
        <taxon>Kitasatosporales</taxon>
        <taxon>Streptomycetaceae</taxon>
        <taxon>Streptomyces</taxon>
    </lineage>
</organism>
<dbReference type="GO" id="GO:0032259">
    <property type="term" value="P:methylation"/>
    <property type="evidence" value="ECO:0007669"/>
    <property type="project" value="UniProtKB-KW"/>
</dbReference>
<keyword evidence="3" id="KW-0489">Methyltransferase</keyword>
<evidence type="ECO:0000313" key="4">
    <source>
        <dbReference type="Proteomes" id="UP001601976"/>
    </source>
</evidence>
<proteinExistence type="predicted"/>
<feature type="domain" description="Methyltransferase type 11" evidence="2">
    <location>
        <begin position="52"/>
        <end position="145"/>
    </location>
</feature>
<keyword evidence="3" id="KW-0808">Transferase</keyword>
<dbReference type="GO" id="GO:0008168">
    <property type="term" value="F:methyltransferase activity"/>
    <property type="evidence" value="ECO:0007669"/>
    <property type="project" value="UniProtKB-KW"/>
</dbReference>
<accession>A0ABW6RPS6</accession>
<dbReference type="EC" id="2.1.1.-" evidence="3"/>
<reference evidence="3 4" key="1">
    <citation type="submission" date="2024-10" db="EMBL/GenBank/DDBJ databases">
        <title>The Natural Products Discovery Center: Release of the First 8490 Sequenced Strains for Exploring Actinobacteria Biosynthetic Diversity.</title>
        <authorList>
            <person name="Kalkreuter E."/>
            <person name="Kautsar S.A."/>
            <person name="Yang D."/>
            <person name="Bader C.D."/>
            <person name="Teijaro C.N."/>
            <person name="Fluegel L."/>
            <person name="Davis C.M."/>
            <person name="Simpson J.R."/>
            <person name="Lauterbach L."/>
            <person name="Steele A.D."/>
            <person name="Gui C."/>
            <person name="Meng S."/>
            <person name="Li G."/>
            <person name="Viehrig K."/>
            <person name="Ye F."/>
            <person name="Su P."/>
            <person name="Kiefer A.F."/>
            <person name="Nichols A."/>
            <person name="Cepeda A.J."/>
            <person name="Yan W."/>
            <person name="Fan B."/>
            <person name="Jiang Y."/>
            <person name="Adhikari A."/>
            <person name="Zheng C.-J."/>
            <person name="Schuster L."/>
            <person name="Cowan T.M."/>
            <person name="Smanski M.J."/>
            <person name="Chevrette M.G."/>
            <person name="De Carvalho L.P.S."/>
            <person name="Shen B."/>
        </authorList>
    </citation>
    <scope>NUCLEOTIDE SEQUENCE [LARGE SCALE GENOMIC DNA]</scope>
    <source>
        <strain evidence="3 4">NPDC003029</strain>
    </source>
</reference>
<keyword evidence="4" id="KW-1185">Reference proteome</keyword>
<evidence type="ECO:0000259" key="2">
    <source>
        <dbReference type="Pfam" id="PF08241"/>
    </source>
</evidence>
<gene>
    <name evidence="3" type="ORF">ACFYWW_28175</name>
</gene>
<name>A0ABW6RPS6_9ACTN</name>
<dbReference type="Gene3D" id="3.40.50.150">
    <property type="entry name" value="Vaccinia Virus protein VP39"/>
    <property type="match status" value="1"/>
</dbReference>
<dbReference type="RefSeq" id="WP_387897543.1">
    <property type="nucleotide sequence ID" value="NZ_JBIAPK010000010.1"/>
</dbReference>
<dbReference type="PANTHER" id="PTHR45036:SF1">
    <property type="entry name" value="METHYLTRANSFERASE LIKE 7A"/>
    <property type="match status" value="1"/>
</dbReference>
<dbReference type="InterPro" id="IPR013216">
    <property type="entry name" value="Methyltransf_11"/>
</dbReference>
<evidence type="ECO:0000256" key="1">
    <source>
        <dbReference type="SAM" id="MobiDB-lite"/>
    </source>
</evidence>
<evidence type="ECO:0000313" key="3">
    <source>
        <dbReference type="EMBL" id="MFF3342557.1"/>
    </source>
</evidence>
<dbReference type="PANTHER" id="PTHR45036">
    <property type="entry name" value="METHYLTRANSFERASE LIKE 7B"/>
    <property type="match status" value="1"/>
</dbReference>
<dbReference type="InterPro" id="IPR029063">
    <property type="entry name" value="SAM-dependent_MTases_sf"/>
</dbReference>
<dbReference type="EMBL" id="JBIAPK010000010">
    <property type="protein sequence ID" value="MFF3342557.1"/>
    <property type="molecule type" value="Genomic_DNA"/>
</dbReference>
<comment type="caution">
    <text evidence="3">The sequence shown here is derived from an EMBL/GenBank/DDBJ whole genome shotgun (WGS) entry which is preliminary data.</text>
</comment>
<sequence>MPERRSKVPRDAVHHPLFARFYARFSVAADLRGGVAAHRAELLSGLSGRVIEIGAGNGLNFAHYPSAVSEVVAIEPERSLRRLAVKAALDAGVPVDVVPGAAEALPVKSEAFDAAVMSLVLCSVRDVPRALSEIRRVLRPGGELRFFEHGRGEGRAMVTAQRVLDRTVWPVLFGGCHTARDPLAGIAAAGFDIGTYRRLFIPEKGPRLPSSPCVLGVAHRPPENSEARQQAPDIPEVP</sequence>
<dbReference type="SUPFAM" id="SSF53335">
    <property type="entry name" value="S-adenosyl-L-methionine-dependent methyltransferases"/>
    <property type="match status" value="1"/>
</dbReference>
<protein>
    <submittedName>
        <fullName evidence="3">Class I SAM-dependent methyltransferase</fullName>
        <ecNumber evidence="3">2.1.1.-</ecNumber>
    </submittedName>
</protein>
<dbReference type="CDD" id="cd02440">
    <property type="entry name" value="AdoMet_MTases"/>
    <property type="match status" value="1"/>
</dbReference>
<dbReference type="InterPro" id="IPR052356">
    <property type="entry name" value="Thiol_S-MT"/>
</dbReference>
<dbReference type="Pfam" id="PF08241">
    <property type="entry name" value="Methyltransf_11"/>
    <property type="match status" value="1"/>
</dbReference>
<feature type="region of interest" description="Disordered" evidence="1">
    <location>
        <begin position="212"/>
        <end position="238"/>
    </location>
</feature>